<dbReference type="Proteomes" id="UP000576209">
    <property type="component" value="Unassembled WGS sequence"/>
</dbReference>
<reference evidence="1 2" key="1">
    <citation type="submission" date="2020-08" db="EMBL/GenBank/DDBJ databases">
        <title>Genomic Encyclopedia of Type Strains, Phase IV (KMG-IV): sequencing the most valuable type-strain genomes for metagenomic binning, comparative biology and taxonomic classification.</title>
        <authorList>
            <person name="Goeker M."/>
        </authorList>
    </citation>
    <scope>NUCLEOTIDE SEQUENCE [LARGE SCALE GENOMIC DNA]</scope>
    <source>
        <strain evidence="1 2">DSM 105137</strain>
    </source>
</reference>
<keyword evidence="2" id="KW-1185">Reference proteome</keyword>
<dbReference type="RefSeq" id="WP_183496581.1">
    <property type="nucleotide sequence ID" value="NZ_JACIFF010000008.1"/>
</dbReference>
<dbReference type="AlphaFoldDB" id="A0A840E5J7"/>
<protein>
    <submittedName>
        <fullName evidence="1">Uncharacterized protein</fullName>
    </submittedName>
</protein>
<sequence>MLRFTLYIACLFPMFLGSQTLLDTLAVEICDCMTEAPEIVYPRIQAANCVNLVAELHARQIKLELQLSADNAADRQSLGNLLIDRLTAGCPVLYGLTPEAEEVKLYYNDIPLSKRTEPKTGPKNPPPDPLETTLREGQELYQAEGTFVGISADGELLVRFPSGRQYSFLAQSRQLRRLDLRPGQHVRVVYRYHWRGGGREVRRRLISVE</sequence>
<evidence type="ECO:0000313" key="2">
    <source>
        <dbReference type="Proteomes" id="UP000576209"/>
    </source>
</evidence>
<dbReference type="EMBL" id="JACIFF010000008">
    <property type="protein sequence ID" value="MBB4080340.1"/>
    <property type="molecule type" value="Genomic_DNA"/>
</dbReference>
<proteinExistence type="predicted"/>
<accession>A0A840E5J7</accession>
<evidence type="ECO:0000313" key="1">
    <source>
        <dbReference type="EMBL" id="MBB4080340.1"/>
    </source>
</evidence>
<organism evidence="1 2">
    <name type="scientific">Neolewinella aquimaris</name>
    <dbReference type="NCBI Taxonomy" id="1835722"/>
    <lineage>
        <taxon>Bacteria</taxon>
        <taxon>Pseudomonadati</taxon>
        <taxon>Bacteroidota</taxon>
        <taxon>Saprospiria</taxon>
        <taxon>Saprospirales</taxon>
        <taxon>Lewinellaceae</taxon>
        <taxon>Neolewinella</taxon>
    </lineage>
</organism>
<gene>
    <name evidence="1" type="ORF">GGR28_002974</name>
</gene>
<name>A0A840E5J7_9BACT</name>
<comment type="caution">
    <text evidence="1">The sequence shown here is derived from an EMBL/GenBank/DDBJ whole genome shotgun (WGS) entry which is preliminary data.</text>
</comment>